<dbReference type="PROSITE" id="PS00809">
    <property type="entry name" value="ADP_GLC_PYROPHOSPH_2"/>
    <property type="match status" value="1"/>
</dbReference>
<evidence type="ECO:0000256" key="1">
    <source>
        <dbReference type="ARBA" id="ARBA00010443"/>
    </source>
</evidence>
<dbReference type="Pfam" id="PF25247">
    <property type="entry name" value="LbH_GLGC"/>
    <property type="match status" value="1"/>
</dbReference>
<dbReference type="InterPro" id="IPR005835">
    <property type="entry name" value="NTP_transferase_dom"/>
</dbReference>
<dbReference type="InterPro" id="IPR029044">
    <property type="entry name" value="Nucleotide-diphossugar_trans"/>
</dbReference>
<keyword evidence="4 9" id="KW-0548">Nucleotidyltransferase</keyword>
<evidence type="ECO:0000256" key="6">
    <source>
        <dbReference type="ARBA" id="ARBA00022840"/>
    </source>
</evidence>
<keyword evidence="5" id="KW-0547">Nucleotide-binding</keyword>
<dbReference type="AlphaFoldDB" id="A0A1G1L2U8"/>
<evidence type="ECO:0000256" key="4">
    <source>
        <dbReference type="ARBA" id="ARBA00022695"/>
    </source>
</evidence>
<evidence type="ECO:0000256" key="5">
    <source>
        <dbReference type="ARBA" id="ARBA00022741"/>
    </source>
</evidence>
<dbReference type="GO" id="GO:0005524">
    <property type="term" value="F:ATP binding"/>
    <property type="evidence" value="ECO:0007669"/>
    <property type="project" value="UniProtKB-KW"/>
</dbReference>
<evidence type="ECO:0000259" key="8">
    <source>
        <dbReference type="Pfam" id="PF00483"/>
    </source>
</evidence>
<evidence type="ECO:0000256" key="2">
    <source>
        <dbReference type="ARBA" id="ARBA00022600"/>
    </source>
</evidence>
<keyword evidence="6" id="KW-0067">ATP-binding</keyword>
<dbReference type="Gene3D" id="3.90.550.10">
    <property type="entry name" value="Spore Coat Polysaccharide Biosynthesis Protein SpsA, Chain A"/>
    <property type="match status" value="1"/>
</dbReference>
<reference evidence="9 10" key="1">
    <citation type="journal article" date="2016" name="Nat. Commun.">
        <title>Thousands of microbial genomes shed light on interconnected biogeochemical processes in an aquifer system.</title>
        <authorList>
            <person name="Anantharaman K."/>
            <person name="Brown C.T."/>
            <person name="Hug L.A."/>
            <person name="Sharon I."/>
            <person name="Castelle C.J."/>
            <person name="Probst A.J."/>
            <person name="Thomas B.C."/>
            <person name="Singh A."/>
            <person name="Wilkins M.J."/>
            <person name="Karaoz U."/>
            <person name="Brodie E.L."/>
            <person name="Williams K.H."/>
            <person name="Hubbard S.S."/>
            <person name="Banfield J.F."/>
        </authorList>
    </citation>
    <scope>NUCLEOTIDE SEQUENCE [LARGE SCALE GENOMIC DNA]</scope>
</reference>
<comment type="similarity">
    <text evidence="1">Belongs to the bacterial/plant glucose-1-phosphate adenylyltransferase family.</text>
</comment>
<dbReference type="SUPFAM" id="SSF51161">
    <property type="entry name" value="Trimeric LpxA-like enzymes"/>
    <property type="match status" value="1"/>
</dbReference>
<dbReference type="InterPro" id="IPR011831">
    <property type="entry name" value="ADP-Glc_PPase"/>
</dbReference>
<dbReference type="PANTHER" id="PTHR43523">
    <property type="entry name" value="GLUCOSE-1-PHOSPHATE ADENYLYLTRANSFERASE-RELATED"/>
    <property type="match status" value="1"/>
</dbReference>
<dbReference type="EMBL" id="MHFR01000006">
    <property type="protein sequence ID" value="OGW99457.1"/>
    <property type="molecule type" value="Genomic_DNA"/>
</dbReference>
<protein>
    <submittedName>
        <fullName evidence="9">Glucose-1-phosphate adenylyltransferase</fullName>
    </submittedName>
</protein>
<dbReference type="PROSITE" id="PS00808">
    <property type="entry name" value="ADP_GLC_PYROPHOSPH_1"/>
    <property type="match status" value="1"/>
</dbReference>
<evidence type="ECO:0000256" key="7">
    <source>
        <dbReference type="ARBA" id="ARBA00023277"/>
    </source>
</evidence>
<dbReference type="Gene3D" id="2.160.10.10">
    <property type="entry name" value="Hexapeptide repeat proteins"/>
    <property type="match status" value="1"/>
</dbReference>
<dbReference type="Proteomes" id="UP000178187">
    <property type="component" value="Unassembled WGS sequence"/>
</dbReference>
<dbReference type="GO" id="GO:0008878">
    <property type="term" value="F:glucose-1-phosphate adenylyltransferase activity"/>
    <property type="evidence" value="ECO:0007669"/>
    <property type="project" value="InterPro"/>
</dbReference>
<keyword evidence="7" id="KW-0119">Carbohydrate metabolism</keyword>
<accession>A0A1G1L2U8</accession>
<dbReference type="InterPro" id="IPR011004">
    <property type="entry name" value="Trimer_LpxA-like_sf"/>
</dbReference>
<dbReference type="CDD" id="cd04651">
    <property type="entry name" value="LbH_G1P_AT_C"/>
    <property type="match status" value="1"/>
</dbReference>
<keyword evidence="2" id="KW-0321">Glycogen metabolism</keyword>
<dbReference type="PANTHER" id="PTHR43523:SF12">
    <property type="entry name" value="GLUCOSE-1-PHOSPHATE ADENYLYLTRANSFERASE LARGE SUBUNIT 1, CHLOROPLASTIC-RELATED"/>
    <property type="match status" value="1"/>
</dbReference>
<feature type="domain" description="Nucleotidyl transferase" evidence="8">
    <location>
        <begin position="5"/>
        <end position="261"/>
    </location>
</feature>
<dbReference type="GO" id="GO:0005978">
    <property type="term" value="P:glycogen biosynthetic process"/>
    <property type="evidence" value="ECO:0007669"/>
    <property type="project" value="InterPro"/>
</dbReference>
<evidence type="ECO:0000313" key="10">
    <source>
        <dbReference type="Proteomes" id="UP000178187"/>
    </source>
</evidence>
<evidence type="ECO:0000256" key="3">
    <source>
        <dbReference type="ARBA" id="ARBA00022679"/>
    </source>
</evidence>
<dbReference type="Pfam" id="PF00483">
    <property type="entry name" value="NTP_transferase"/>
    <property type="match status" value="1"/>
</dbReference>
<keyword evidence="3 9" id="KW-0808">Transferase</keyword>
<proteinExistence type="inferred from homology"/>
<comment type="caution">
    <text evidence="9">The sequence shown here is derived from an EMBL/GenBank/DDBJ whole genome shotgun (WGS) entry which is preliminary data.</text>
</comment>
<dbReference type="CDD" id="cd02508">
    <property type="entry name" value="ADP_Glucose_PP"/>
    <property type="match status" value="1"/>
</dbReference>
<organism evidence="9 10">
    <name type="scientific">Candidatus Danuiimicrobium aquiferis</name>
    <dbReference type="NCBI Taxonomy" id="1801832"/>
    <lineage>
        <taxon>Bacteria</taxon>
        <taxon>Pseudomonadati</taxon>
        <taxon>Candidatus Omnitrophota</taxon>
        <taxon>Candidatus Danuiimicrobium</taxon>
    </lineage>
</organism>
<dbReference type="PROSITE" id="PS00810">
    <property type="entry name" value="ADP_GLC_PYROPHOSPH_3"/>
    <property type="match status" value="1"/>
</dbReference>
<evidence type="ECO:0000313" key="9">
    <source>
        <dbReference type="EMBL" id="OGW99457.1"/>
    </source>
</evidence>
<sequence length="410" mass="46401">MGEVAIVLGGGQGKRLFPLTLYRSKPAVPIGGKYRLVDIPISNSLHSGLKRIFVLTQYNSASLNNHIYNTYRFDYFSRAAVILLSAEQTLSSERWFQGTADAVRCHMPHYHLQEDDDVLILSGDHLYRMDYQKVIHFHRKNKADVTVSTILVDEKLTPGFGILKMEANGRITDFNEKPKMPENRKGFEVESTKNYYASMGVYVFKARVLTELLAGDEIDFGREIIPKAIKNKHLKSFGYYFDGYWRDIGTIRSFYEACLELTGPYPKFRFHSPKGNIFTHPRFLPPSQILGSKIDNSLISEGTVIRHATIEDSIIGLREVIHKKASIKKSVIMGADFFEFESLSKNKIPMGIGDGTKIEGAIIDKNVRIGRHVIIKNAKKLEDFDGDNYFIREGIVIVPKDAVIADSTVI</sequence>
<name>A0A1G1L2U8_9BACT</name>
<gene>
    <name evidence="9" type="ORF">A3G33_00750</name>
</gene>
<dbReference type="SUPFAM" id="SSF53448">
    <property type="entry name" value="Nucleotide-diphospho-sugar transferases"/>
    <property type="match status" value="1"/>
</dbReference>
<dbReference type="InterPro" id="IPR005836">
    <property type="entry name" value="ADP_Glu_pyroP_CS"/>
</dbReference>